<reference evidence="1 2" key="1">
    <citation type="journal article" date="2014" name="Curr. Biol.">
        <title>The genome of the clonal raider ant Cerapachys biroi.</title>
        <authorList>
            <person name="Oxley P.R."/>
            <person name="Ji L."/>
            <person name="Fetter-Pruneda I."/>
            <person name="McKenzie S.K."/>
            <person name="Li C."/>
            <person name="Hu H."/>
            <person name="Zhang G."/>
            <person name="Kronauer D.J."/>
        </authorList>
    </citation>
    <scope>NUCLEOTIDE SEQUENCE [LARGE SCALE GENOMIC DNA]</scope>
</reference>
<sequence length="128" mass="13214">MPPIVLNVMAGVGCNIISERKSTVGESGISVRKLLPSSQHLASNGSRGIEPKNSTFSSFDIACAPPVEAGNISAVFCVTEKSISFLTSKRATCGGVVTITAPVTPASLRYEVADRCSSDVPGGVSNTR</sequence>
<name>A0A026X1Q8_OOCBI</name>
<dbReference type="EMBL" id="KK107061">
    <property type="protein sequence ID" value="EZA61329.1"/>
    <property type="molecule type" value="Genomic_DNA"/>
</dbReference>
<dbReference type="Proteomes" id="UP000053097">
    <property type="component" value="Unassembled WGS sequence"/>
</dbReference>
<protein>
    <submittedName>
        <fullName evidence="1">Uncharacterized protein</fullName>
    </submittedName>
</protein>
<evidence type="ECO:0000313" key="1">
    <source>
        <dbReference type="EMBL" id="EZA61329.1"/>
    </source>
</evidence>
<dbReference type="AlphaFoldDB" id="A0A026X1Q8"/>
<organism evidence="1 2">
    <name type="scientific">Ooceraea biroi</name>
    <name type="common">Clonal raider ant</name>
    <name type="synonym">Cerapachys biroi</name>
    <dbReference type="NCBI Taxonomy" id="2015173"/>
    <lineage>
        <taxon>Eukaryota</taxon>
        <taxon>Metazoa</taxon>
        <taxon>Ecdysozoa</taxon>
        <taxon>Arthropoda</taxon>
        <taxon>Hexapoda</taxon>
        <taxon>Insecta</taxon>
        <taxon>Pterygota</taxon>
        <taxon>Neoptera</taxon>
        <taxon>Endopterygota</taxon>
        <taxon>Hymenoptera</taxon>
        <taxon>Apocrita</taxon>
        <taxon>Aculeata</taxon>
        <taxon>Formicoidea</taxon>
        <taxon>Formicidae</taxon>
        <taxon>Dorylinae</taxon>
        <taxon>Ooceraea</taxon>
    </lineage>
</organism>
<evidence type="ECO:0000313" key="2">
    <source>
        <dbReference type="Proteomes" id="UP000053097"/>
    </source>
</evidence>
<keyword evidence="2" id="KW-1185">Reference proteome</keyword>
<proteinExistence type="predicted"/>
<accession>A0A026X1Q8</accession>
<gene>
    <name evidence="1" type="ORF">X777_12036</name>
</gene>